<accession>A0A7X6JBT7</accession>
<comment type="caution">
    <text evidence="1">The sequence shown here is derived from an EMBL/GenBank/DDBJ whole genome shotgun (WGS) entry which is preliminary data.</text>
</comment>
<dbReference type="Proteomes" id="UP000558475">
    <property type="component" value="Unassembled WGS sequence"/>
</dbReference>
<proteinExistence type="predicted"/>
<sequence length="134" mass="15606">MLLDKQFEINEVRTGVVTAIEAYAQEVVAENWHDTKVLFLSRIPYLSPEFANQVKTAKPDSSIGFRDVLFEMSRLANREYDSIDRQLSQFSDELNMMAWGQDHAEYERLKQIAVAPEKPLPRRNRRSPGSAFWR</sequence>
<name>A0A7X6JBT7_9HYPH</name>
<gene>
    <name evidence="1" type="ORF">HGG76_26995</name>
</gene>
<dbReference type="EMBL" id="JAAXZB010000005">
    <property type="protein sequence ID" value="NKW11252.1"/>
    <property type="molecule type" value="Genomic_DNA"/>
</dbReference>
<dbReference type="AlphaFoldDB" id="A0A7X6JBT7"/>
<evidence type="ECO:0000313" key="2">
    <source>
        <dbReference type="Proteomes" id="UP000558475"/>
    </source>
</evidence>
<reference evidence="1 2" key="1">
    <citation type="submission" date="2020-04" db="EMBL/GenBank/DDBJ databases">
        <title>Whole genome sequencing of clinical and environmental type strains of Ochrobactrum.</title>
        <authorList>
            <person name="Dharne M."/>
        </authorList>
    </citation>
    <scope>NUCLEOTIDE SEQUENCE [LARGE SCALE GENOMIC DNA]</scope>
    <source>
        <strain evidence="1 2">DSM 13340</strain>
    </source>
</reference>
<evidence type="ECO:0000313" key="1">
    <source>
        <dbReference type="EMBL" id="NKW11252.1"/>
    </source>
</evidence>
<organism evidence="1 2">
    <name type="scientific">Brucella tritici</name>
    <dbReference type="NCBI Taxonomy" id="94626"/>
    <lineage>
        <taxon>Bacteria</taxon>
        <taxon>Pseudomonadati</taxon>
        <taxon>Pseudomonadota</taxon>
        <taxon>Alphaproteobacteria</taxon>
        <taxon>Hyphomicrobiales</taxon>
        <taxon>Brucellaceae</taxon>
        <taxon>Brucella/Ochrobactrum group</taxon>
        <taxon>Brucella</taxon>
    </lineage>
</organism>
<protein>
    <submittedName>
        <fullName evidence="1">Uncharacterized protein</fullName>
    </submittedName>
</protein>